<dbReference type="Proteomes" id="UP001595887">
    <property type="component" value="Unassembled WGS sequence"/>
</dbReference>
<evidence type="ECO:0008006" key="3">
    <source>
        <dbReference type="Google" id="ProtNLM"/>
    </source>
</evidence>
<dbReference type="RefSeq" id="WP_381420400.1">
    <property type="nucleotide sequence ID" value="NZ_JBHSDH010000001.1"/>
</dbReference>
<evidence type="ECO:0000313" key="2">
    <source>
        <dbReference type="Proteomes" id="UP001595887"/>
    </source>
</evidence>
<name>A0ABV8RBZ5_9SPHN</name>
<keyword evidence="2" id="KW-1185">Reference proteome</keyword>
<accession>A0ABV8RBZ5</accession>
<reference evidence="2" key="1">
    <citation type="journal article" date="2019" name="Int. J. Syst. Evol. Microbiol.">
        <title>The Global Catalogue of Microorganisms (GCM) 10K type strain sequencing project: providing services to taxonomists for standard genome sequencing and annotation.</title>
        <authorList>
            <consortium name="The Broad Institute Genomics Platform"/>
            <consortium name="The Broad Institute Genome Sequencing Center for Infectious Disease"/>
            <person name="Wu L."/>
            <person name="Ma J."/>
        </authorList>
    </citation>
    <scope>NUCLEOTIDE SEQUENCE [LARGE SCALE GENOMIC DNA]</scope>
    <source>
        <strain evidence="2">CECT 8531</strain>
    </source>
</reference>
<organism evidence="1 2">
    <name type="scientific">Sphingorhabdus arenilitoris</name>
    <dbReference type="NCBI Taxonomy" id="1490041"/>
    <lineage>
        <taxon>Bacteria</taxon>
        <taxon>Pseudomonadati</taxon>
        <taxon>Pseudomonadota</taxon>
        <taxon>Alphaproteobacteria</taxon>
        <taxon>Sphingomonadales</taxon>
        <taxon>Sphingomonadaceae</taxon>
        <taxon>Sphingorhabdus</taxon>
    </lineage>
</organism>
<evidence type="ECO:0000313" key="1">
    <source>
        <dbReference type="EMBL" id="MFC4290798.1"/>
    </source>
</evidence>
<comment type="caution">
    <text evidence="1">The sequence shown here is derived from an EMBL/GenBank/DDBJ whole genome shotgun (WGS) entry which is preliminary data.</text>
</comment>
<sequence length="135" mass="16093">MNGENKLSYDAKTSLKRLANGEFQENDLQIIFRYIDHNGQADILYNYIESLDKIEDKIFLGILFMIIAEFPFHFEEYKEMIFNQIHRLDEWSTYYALSFAVAISQRPSLDNSTLKNIRYFKNKLIEKRLFELGFA</sequence>
<proteinExistence type="predicted"/>
<dbReference type="EMBL" id="JBHSDH010000001">
    <property type="protein sequence ID" value="MFC4290798.1"/>
    <property type="molecule type" value="Genomic_DNA"/>
</dbReference>
<gene>
    <name evidence="1" type="ORF">ACFOWX_00010</name>
</gene>
<protein>
    <recommendedName>
        <fullName evidence="3">Immunity protein 30 domain-containing protein</fullName>
    </recommendedName>
</protein>